<dbReference type="Gene3D" id="3.30.420.40">
    <property type="match status" value="2"/>
</dbReference>
<organism evidence="3 4">
    <name type="scientific">Amycolatopsis heterodermiae</name>
    <dbReference type="NCBI Taxonomy" id="3110235"/>
    <lineage>
        <taxon>Bacteria</taxon>
        <taxon>Bacillati</taxon>
        <taxon>Actinomycetota</taxon>
        <taxon>Actinomycetes</taxon>
        <taxon>Pseudonocardiales</taxon>
        <taxon>Pseudonocardiaceae</taxon>
        <taxon>Amycolatopsis</taxon>
    </lineage>
</organism>
<name>A0ABU5RE17_9PSEU</name>
<gene>
    <name evidence="3" type="ORF">VA596_33610</name>
</gene>
<accession>A0ABU5RE17</accession>
<protein>
    <submittedName>
        <fullName evidence="3">Molecular chaperone DnaK</fullName>
    </submittedName>
</protein>
<dbReference type="RefSeq" id="WP_323332339.1">
    <property type="nucleotide sequence ID" value="NZ_JAYFSI010000009.1"/>
</dbReference>
<keyword evidence="4" id="KW-1185">Reference proteome</keyword>
<reference evidence="3 4" key="1">
    <citation type="submission" date="2023-12" db="EMBL/GenBank/DDBJ databases">
        <title>Amycolatopsis sp. V23-08.</title>
        <authorList>
            <person name="Somphong A."/>
        </authorList>
    </citation>
    <scope>NUCLEOTIDE SEQUENCE [LARGE SCALE GENOMIC DNA]</scope>
    <source>
        <strain evidence="3 4">V23-08</strain>
    </source>
</reference>
<keyword evidence="2" id="KW-1133">Transmembrane helix</keyword>
<proteinExistence type="predicted"/>
<evidence type="ECO:0000313" key="3">
    <source>
        <dbReference type="EMBL" id="MEA5364508.1"/>
    </source>
</evidence>
<comment type="caution">
    <text evidence="3">The sequence shown here is derived from an EMBL/GenBank/DDBJ whole genome shotgun (WGS) entry which is preliminary data.</text>
</comment>
<evidence type="ECO:0000313" key="4">
    <source>
        <dbReference type="Proteomes" id="UP001304298"/>
    </source>
</evidence>
<feature type="region of interest" description="Disordered" evidence="1">
    <location>
        <begin position="353"/>
        <end position="381"/>
    </location>
</feature>
<dbReference type="SUPFAM" id="SSF53067">
    <property type="entry name" value="Actin-like ATPase domain"/>
    <property type="match status" value="1"/>
</dbReference>
<keyword evidence="2" id="KW-0812">Transmembrane</keyword>
<sequence length="381" mass="39047">MSYVLGIDVAQGRTHAAICHRHGTGWSDPELLWLGERSPAAASALFLDDEGYLLTGDAAAQAGARVPSRLLTGFHRRIGDDVPMVVEGESFPPETLTTVLVEGIAEHAENQFGGRPRHLVLTHPGDWGGYRRDLLRRALADAGFTAVTLVPGSIAALGAHLPVPGPGVTAAGVCEFGTDGVHVSLATPTAANGWQIAASAEGVSPAAALSTLFALTGTASMSPKGLAGVVFCGDVPPHALPARPPCPMFAGPVPPATTALGAAALAGLHADHRATPQEPPAVETTLLPRVDTLGELGERPPRPPVEITPFELPERSGPLDLFRRRRPLAAAVLVLAAAVSAVLITLTAREATAGPDQSHAPSQSTPSHCAAPGAPSGEGHC</sequence>
<feature type="transmembrane region" description="Helical" evidence="2">
    <location>
        <begin position="328"/>
        <end position="348"/>
    </location>
</feature>
<keyword evidence="2" id="KW-0472">Membrane</keyword>
<evidence type="ECO:0000256" key="1">
    <source>
        <dbReference type="SAM" id="MobiDB-lite"/>
    </source>
</evidence>
<dbReference type="EMBL" id="JAYFSI010000009">
    <property type="protein sequence ID" value="MEA5364508.1"/>
    <property type="molecule type" value="Genomic_DNA"/>
</dbReference>
<evidence type="ECO:0000256" key="2">
    <source>
        <dbReference type="SAM" id="Phobius"/>
    </source>
</evidence>
<dbReference type="Proteomes" id="UP001304298">
    <property type="component" value="Unassembled WGS sequence"/>
</dbReference>
<dbReference type="InterPro" id="IPR043129">
    <property type="entry name" value="ATPase_NBD"/>
</dbReference>